<dbReference type="InterPro" id="IPR002641">
    <property type="entry name" value="PNPLA_dom"/>
</dbReference>
<dbReference type="PANTHER" id="PTHR12406">
    <property type="entry name" value="CALCIUM-INDEPENDENT PHOSPHOLIPASE A2 IPLA2 -RELATED"/>
    <property type="match status" value="1"/>
</dbReference>
<sequence length="325" mass="35579">MMSIALVVLLQLASPRFASSFVVAPLKQIKHSHKSELRGLSSLSTNALSATTTEKTVVSNVINQANNGSSETTKNTAVRLSVNNKETNNARIIFPGGGIFFYWQAGAASYLREAGYDLSSVRMSGASAGALVATLTLTDVDFDEATRLALSLAEEAGVWERPLGLQGVWGPMIETWLNDLLPENAVEMVDDRLSLLVTAIPSFRTDRISSFNSKEDLVKCNMASVHLPWFLDGKLTSNFRDAPHVDGSFRAKPNDYFPELNGQELSEDDDSLIILDWKADPIMKGKAKDFVTLTSKEGIWGLVERGRSHAKIMDKRGAFDGIPRL</sequence>
<keyword evidence="1 2" id="KW-0443">Lipid metabolism</keyword>
<protein>
    <recommendedName>
        <fullName evidence="4">PNPLA domain-containing protein</fullName>
    </recommendedName>
</protein>
<dbReference type="GO" id="GO:0005737">
    <property type="term" value="C:cytoplasm"/>
    <property type="evidence" value="ECO:0007669"/>
    <property type="project" value="TreeGrafter"/>
</dbReference>
<dbReference type="AlphaFoldDB" id="A0A7S2IAY4"/>
<dbReference type="GO" id="GO:0055088">
    <property type="term" value="P:lipid homeostasis"/>
    <property type="evidence" value="ECO:0007669"/>
    <property type="project" value="TreeGrafter"/>
</dbReference>
<evidence type="ECO:0000256" key="1">
    <source>
        <dbReference type="ARBA" id="ARBA00023098"/>
    </source>
</evidence>
<dbReference type="SUPFAM" id="SSF52151">
    <property type="entry name" value="FabD/lysophospholipase-like"/>
    <property type="match status" value="1"/>
</dbReference>
<comment type="caution">
    <text evidence="2">Lacks conserved residue(s) required for the propagation of feature annotation.</text>
</comment>
<evidence type="ECO:0000256" key="3">
    <source>
        <dbReference type="SAM" id="SignalP"/>
    </source>
</evidence>
<accession>A0A7S2IAY4</accession>
<keyword evidence="3" id="KW-0732">Signal</keyword>
<reference evidence="5" key="1">
    <citation type="submission" date="2021-01" db="EMBL/GenBank/DDBJ databases">
        <authorList>
            <person name="Corre E."/>
            <person name="Pelletier E."/>
            <person name="Niang G."/>
            <person name="Scheremetjew M."/>
            <person name="Finn R."/>
            <person name="Kale V."/>
            <person name="Holt S."/>
            <person name="Cochrane G."/>
            <person name="Meng A."/>
            <person name="Brown T."/>
            <person name="Cohen L."/>
        </authorList>
    </citation>
    <scope>NUCLEOTIDE SEQUENCE</scope>
    <source>
        <strain evidence="5">CCMP826</strain>
    </source>
</reference>
<keyword evidence="2" id="KW-0442">Lipid degradation</keyword>
<dbReference type="InterPro" id="IPR033562">
    <property type="entry name" value="PLPL"/>
</dbReference>
<feature type="signal peptide" evidence="3">
    <location>
        <begin position="1"/>
        <end position="20"/>
    </location>
</feature>
<proteinExistence type="predicted"/>
<gene>
    <name evidence="5" type="ORF">HTAM1171_LOCUS10893</name>
</gene>
<evidence type="ECO:0000256" key="2">
    <source>
        <dbReference type="PROSITE-ProRule" id="PRU01161"/>
    </source>
</evidence>
<keyword evidence="2" id="KW-0378">Hydrolase</keyword>
<dbReference type="InterPro" id="IPR016035">
    <property type="entry name" value="Acyl_Trfase/lysoPLipase"/>
</dbReference>
<dbReference type="GO" id="GO:0005811">
    <property type="term" value="C:lipid droplet"/>
    <property type="evidence" value="ECO:0007669"/>
    <property type="project" value="TreeGrafter"/>
</dbReference>
<dbReference type="GO" id="GO:0019433">
    <property type="term" value="P:triglyceride catabolic process"/>
    <property type="evidence" value="ECO:0007669"/>
    <property type="project" value="TreeGrafter"/>
</dbReference>
<name>A0A7S2IAY4_9STRA</name>
<feature type="active site" description="Nucleophile" evidence="2">
    <location>
        <position position="127"/>
    </location>
</feature>
<dbReference type="EMBL" id="HBGV01017671">
    <property type="protein sequence ID" value="CAD9514044.1"/>
    <property type="molecule type" value="Transcribed_RNA"/>
</dbReference>
<dbReference type="PANTHER" id="PTHR12406:SF45">
    <property type="entry name" value="PATATIN"/>
    <property type="match status" value="1"/>
</dbReference>
<organism evidence="5">
    <name type="scientific">Helicotheca tamesis</name>
    <dbReference type="NCBI Taxonomy" id="374047"/>
    <lineage>
        <taxon>Eukaryota</taxon>
        <taxon>Sar</taxon>
        <taxon>Stramenopiles</taxon>
        <taxon>Ochrophyta</taxon>
        <taxon>Bacillariophyta</taxon>
        <taxon>Mediophyceae</taxon>
        <taxon>Lithodesmiophycidae</taxon>
        <taxon>Lithodesmiales</taxon>
        <taxon>Lithodesmiaceae</taxon>
        <taxon>Helicotheca</taxon>
    </lineage>
</organism>
<feature type="active site" description="Proton acceptor" evidence="2">
    <location>
        <position position="246"/>
    </location>
</feature>
<evidence type="ECO:0000259" key="4">
    <source>
        <dbReference type="PROSITE" id="PS51635"/>
    </source>
</evidence>
<dbReference type="GO" id="GO:0004806">
    <property type="term" value="F:triacylglycerol lipase activity"/>
    <property type="evidence" value="ECO:0007669"/>
    <property type="project" value="TreeGrafter"/>
</dbReference>
<dbReference type="GO" id="GO:0016020">
    <property type="term" value="C:membrane"/>
    <property type="evidence" value="ECO:0007669"/>
    <property type="project" value="TreeGrafter"/>
</dbReference>
<dbReference type="Gene3D" id="3.40.1090.10">
    <property type="entry name" value="Cytosolic phospholipase A2 catalytic domain"/>
    <property type="match status" value="1"/>
</dbReference>
<dbReference type="Pfam" id="PF01734">
    <property type="entry name" value="Patatin"/>
    <property type="match status" value="1"/>
</dbReference>
<evidence type="ECO:0000313" key="5">
    <source>
        <dbReference type="EMBL" id="CAD9514044.1"/>
    </source>
</evidence>
<feature type="chain" id="PRO_5031259254" description="PNPLA domain-containing protein" evidence="3">
    <location>
        <begin position="21"/>
        <end position="325"/>
    </location>
</feature>
<feature type="domain" description="PNPLA" evidence="4">
    <location>
        <begin position="92"/>
        <end position="261"/>
    </location>
</feature>
<feature type="short sequence motif" description="GXSXG" evidence="2">
    <location>
        <begin position="125"/>
        <end position="129"/>
    </location>
</feature>
<dbReference type="PROSITE" id="PS51635">
    <property type="entry name" value="PNPLA"/>
    <property type="match status" value="1"/>
</dbReference>